<dbReference type="EMBL" id="CP024172">
    <property type="protein sequence ID" value="AZW17825.1"/>
    <property type="molecule type" value="Genomic_DNA"/>
</dbReference>
<dbReference type="PANTHER" id="PTHR40661:SF1">
    <property type="entry name" value="HTH CRO_C1-TYPE DOMAIN-CONTAINING PROTEIN"/>
    <property type="match status" value="1"/>
</dbReference>
<evidence type="ECO:0000259" key="4">
    <source>
        <dbReference type="PROSITE" id="PS50943"/>
    </source>
</evidence>
<dbReference type="SUPFAM" id="SSF47413">
    <property type="entry name" value="lambda repressor-like DNA-binding domains"/>
    <property type="match status" value="1"/>
</dbReference>
<dbReference type="Gene3D" id="2.10.109.10">
    <property type="entry name" value="Umud Fragment, subunit A"/>
    <property type="match status" value="1"/>
</dbReference>
<sequence length="254" mass="27730">MPAQPLTPEQLADAGRLRTAYMLWKTQRQDTGEPTSQEAIASALGFSSQSAVSQYLNGKIPLNVNALAKFATLFDCAPDTISPALAQDMARLATLARTAAAEAAAPQAVDAESDGRFVMVRKVIFKISAGVNGFAVEYPDNGEGMPLFLPREWLAKRRLQPDKLYATRVGGASMSPSIPEASVVVVNTADKTPERDAIFAVNHDGEFTVKRLKYDMRRWWLTSDNPDQRRFSPVECTDATILMGRVVLIQAEPA</sequence>
<evidence type="ECO:0000313" key="5">
    <source>
        <dbReference type="EMBL" id="AZW17825.1"/>
    </source>
</evidence>
<keyword evidence="2" id="KW-0238">DNA-binding</keyword>
<keyword evidence="1" id="KW-0805">Transcription regulation</keyword>
<keyword evidence="3" id="KW-0804">Transcription</keyword>
<evidence type="ECO:0000313" key="6">
    <source>
        <dbReference type="Proteomes" id="UP000282741"/>
    </source>
</evidence>
<organism evidence="5 6">
    <name type="scientific">Bordetella hinzii</name>
    <dbReference type="NCBI Taxonomy" id="103855"/>
    <lineage>
        <taxon>Bacteria</taxon>
        <taxon>Pseudomonadati</taxon>
        <taxon>Pseudomonadota</taxon>
        <taxon>Betaproteobacteria</taxon>
        <taxon>Burkholderiales</taxon>
        <taxon>Alcaligenaceae</taxon>
        <taxon>Bordetella</taxon>
    </lineage>
</organism>
<evidence type="ECO:0000256" key="1">
    <source>
        <dbReference type="ARBA" id="ARBA00023015"/>
    </source>
</evidence>
<reference evidence="6" key="1">
    <citation type="submission" date="2017-10" db="EMBL/GenBank/DDBJ databases">
        <title>Whole genome sequencing of various Bordetella species.</title>
        <authorList>
            <person name="Weigand M.R."/>
            <person name="Loparev V."/>
            <person name="Peng Y."/>
            <person name="Bowden K.E."/>
            <person name="Tondella M.L."/>
            <person name="Williams M.M."/>
        </authorList>
    </citation>
    <scope>NUCLEOTIDE SEQUENCE [LARGE SCALE GENOMIC DNA]</scope>
    <source>
        <strain evidence="6">H720</strain>
    </source>
</reference>
<proteinExistence type="predicted"/>
<dbReference type="Gene3D" id="1.10.260.40">
    <property type="entry name" value="lambda repressor-like DNA-binding domains"/>
    <property type="match status" value="1"/>
</dbReference>
<dbReference type="PANTHER" id="PTHR40661">
    <property type="match status" value="1"/>
</dbReference>
<protein>
    <recommendedName>
        <fullName evidence="4">HTH cro/C1-type domain-containing protein</fullName>
    </recommendedName>
</protein>
<name>A0AAN1RXS7_9BORD</name>
<evidence type="ECO:0000256" key="3">
    <source>
        <dbReference type="ARBA" id="ARBA00023163"/>
    </source>
</evidence>
<accession>A0AAN1RXS7</accession>
<gene>
    <name evidence="5" type="ORF">CS347_14175</name>
</gene>
<dbReference type="SUPFAM" id="SSF51306">
    <property type="entry name" value="LexA/Signal peptidase"/>
    <property type="match status" value="1"/>
</dbReference>
<dbReference type="Pfam" id="PF00717">
    <property type="entry name" value="Peptidase_S24"/>
    <property type="match status" value="1"/>
</dbReference>
<dbReference type="RefSeq" id="WP_080700562.1">
    <property type="nucleotide sequence ID" value="NZ_CP012077.1"/>
</dbReference>
<dbReference type="CDD" id="cd00093">
    <property type="entry name" value="HTH_XRE"/>
    <property type="match status" value="1"/>
</dbReference>
<dbReference type="InterPro" id="IPR039418">
    <property type="entry name" value="LexA-like"/>
</dbReference>
<dbReference type="InterPro" id="IPR010982">
    <property type="entry name" value="Lambda_DNA-bd_dom_sf"/>
</dbReference>
<dbReference type="PROSITE" id="PS50943">
    <property type="entry name" value="HTH_CROC1"/>
    <property type="match status" value="1"/>
</dbReference>
<dbReference type="InterPro" id="IPR036286">
    <property type="entry name" value="LexA/Signal_pep-like_sf"/>
</dbReference>
<dbReference type="AlphaFoldDB" id="A0AAN1RXS7"/>
<evidence type="ECO:0000256" key="2">
    <source>
        <dbReference type="ARBA" id="ARBA00023125"/>
    </source>
</evidence>
<feature type="domain" description="HTH cro/C1-type" evidence="4">
    <location>
        <begin position="36"/>
        <end position="81"/>
    </location>
</feature>
<dbReference type="InterPro" id="IPR015927">
    <property type="entry name" value="Peptidase_S24_S26A/B/C"/>
</dbReference>
<dbReference type="GO" id="GO:0003677">
    <property type="term" value="F:DNA binding"/>
    <property type="evidence" value="ECO:0007669"/>
    <property type="project" value="UniProtKB-KW"/>
</dbReference>
<dbReference type="Pfam" id="PF01381">
    <property type="entry name" value="HTH_3"/>
    <property type="match status" value="1"/>
</dbReference>
<dbReference type="InterPro" id="IPR001387">
    <property type="entry name" value="Cro/C1-type_HTH"/>
</dbReference>
<dbReference type="Proteomes" id="UP000282741">
    <property type="component" value="Chromosome"/>
</dbReference>
<dbReference type="CDD" id="cd06529">
    <property type="entry name" value="S24_LexA-like"/>
    <property type="match status" value="1"/>
</dbReference>